<evidence type="ECO:0000256" key="3">
    <source>
        <dbReference type="ARBA" id="ARBA00022448"/>
    </source>
</evidence>
<evidence type="ECO:0000256" key="1">
    <source>
        <dbReference type="ARBA" id="ARBA00004651"/>
    </source>
</evidence>
<evidence type="ECO:0000313" key="11">
    <source>
        <dbReference type="EMBL" id="KUG29913.1"/>
    </source>
</evidence>
<proteinExistence type="inferred from homology"/>
<comment type="similarity">
    <text evidence="2">Belongs to the binding-protein-dependent transport system permease family. HisMQ subfamily.</text>
</comment>
<sequence length="269" mass="30076">MNDEKRSAQDIKPVVIAVGDGAAIPSRGDRGLVSAWKLSFFFAVATLAYLLIFQPTPYVRLIKFLPDGILITFQVTIFSILLAIVIGLLTGLGRISRNRAINLVASTYVEIVRGIPLLVQLFYIYYAIGQFVKVPDMVAAVVAMSFCYGAYMGEVFRAGILSISHGQTEAARSLGFNRWQTMYYVILPQAWRTILPPVGNEFIALLKDTSLVSILAVSDLLRRGREFASESFLYFETYTMVALIYLIITLILSKLVSIMEERLSRHVTR</sequence>
<keyword evidence="7 9" id="KW-1133">Transmembrane helix</keyword>
<dbReference type="GO" id="GO:0043190">
    <property type="term" value="C:ATP-binding cassette (ABC) transporter complex"/>
    <property type="evidence" value="ECO:0007669"/>
    <property type="project" value="InterPro"/>
</dbReference>
<gene>
    <name evidence="11" type="ORF">ASZ90_000194</name>
</gene>
<comment type="subcellular location">
    <subcellularLocation>
        <location evidence="1">Cell membrane</location>
        <topology evidence="1">Multi-pass membrane protein</topology>
    </subcellularLocation>
</comment>
<evidence type="ECO:0000256" key="7">
    <source>
        <dbReference type="ARBA" id="ARBA00022989"/>
    </source>
</evidence>
<keyword evidence="5 9" id="KW-0812">Transmembrane</keyword>
<dbReference type="PANTHER" id="PTHR30614">
    <property type="entry name" value="MEMBRANE COMPONENT OF AMINO ACID ABC TRANSPORTER"/>
    <property type="match status" value="1"/>
</dbReference>
<feature type="transmembrane region" description="Helical" evidence="9">
    <location>
        <begin position="68"/>
        <end position="89"/>
    </location>
</feature>
<keyword evidence="6" id="KW-0029">Amino-acid transport</keyword>
<dbReference type="AlphaFoldDB" id="A0A0W8G9W3"/>
<organism evidence="11">
    <name type="scientific">hydrocarbon metagenome</name>
    <dbReference type="NCBI Taxonomy" id="938273"/>
    <lineage>
        <taxon>unclassified sequences</taxon>
        <taxon>metagenomes</taxon>
        <taxon>ecological metagenomes</taxon>
    </lineage>
</organism>
<evidence type="ECO:0000256" key="9">
    <source>
        <dbReference type="SAM" id="Phobius"/>
    </source>
</evidence>
<protein>
    <submittedName>
        <fullName evidence="11">Glutamine transport system permease protein glnp</fullName>
    </submittedName>
</protein>
<evidence type="ECO:0000259" key="10">
    <source>
        <dbReference type="PROSITE" id="PS50928"/>
    </source>
</evidence>
<keyword evidence="4" id="KW-1003">Cell membrane</keyword>
<dbReference type="SUPFAM" id="SSF161098">
    <property type="entry name" value="MetI-like"/>
    <property type="match status" value="1"/>
</dbReference>
<dbReference type="Gene3D" id="1.10.3720.10">
    <property type="entry name" value="MetI-like"/>
    <property type="match status" value="1"/>
</dbReference>
<feature type="transmembrane region" description="Helical" evidence="9">
    <location>
        <begin position="137"/>
        <end position="156"/>
    </location>
</feature>
<feature type="transmembrane region" description="Helical" evidence="9">
    <location>
        <begin position="232"/>
        <end position="252"/>
    </location>
</feature>
<dbReference type="CDD" id="cd06261">
    <property type="entry name" value="TM_PBP2"/>
    <property type="match status" value="1"/>
</dbReference>
<dbReference type="InterPro" id="IPR010065">
    <property type="entry name" value="AA_ABC_transptr_permease_3TM"/>
</dbReference>
<feature type="transmembrane region" description="Helical" evidence="9">
    <location>
        <begin position="35"/>
        <end position="56"/>
    </location>
</feature>
<feature type="domain" description="ABC transmembrane type-1" evidence="10">
    <location>
        <begin position="69"/>
        <end position="256"/>
    </location>
</feature>
<dbReference type="InterPro" id="IPR000515">
    <property type="entry name" value="MetI-like"/>
</dbReference>
<reference evidence="11" key="1">
    <citation type="journal article" date="2015" name="Proc. Natl. Acad. Sci. U.S.A.">
        <title>Networks of energetic and metabolic interactions define dynamics in microbial communities.</title>
        <authorList>
            <person name="Embree M."/>
            <person name="Liu J.K."/>
            <person name="Al-Bassam M.M."/>
            <person name="Zengler K."/>
        </authorList>
    </citation>
    <scope>NUCLEOTIDE SEQUENCE</scope>
</reference>
<evidence type="ECO:0000256" key="5">
    <source>
        <dbReference type="ARBA" id="ARBA00022692"/>
    </source>
</evidence>
<evidence type="ECO:0000256" key="2">
    <source>
        <dbReference type="ARBA" id="ARBA00010072"/>
    </source>
</evidence>
<keyword evidence="8 9" id="KW-0472">Membrane</keyword>
<feature type="transmembrane region" description="Helical" evidence="9">
    <location>
        <begin position="101"/>
        <end position="125"/>
    </location>
</feature>
<evidence type="ECO:0000256" key="8">
    <source>
        <dbReference type="ARBA" id="ARBA00023136"/>
    </source>
</evidence>
<dbReference type="NCBIfam" id="TIGR01726">
    <property type="entry name" value="HEQRo_perm_3TM"/>
    <property type="match status" value="1"/>
</dbReference>
<dbReference type="PANTHER" id="PTHR30614:SF20">
    <property type="entry name" value="GLUTAMINE TRANSPORT SYSTEM PERMEASE PROTEIN GLNP"/>
    <property type="match status" value="1"/>
</dbReference>
<dbReference type="GO" id="GO:0006865">
    <property type="term" value="P:amino acid transport"/>
    <property type="evidence" value="ECO:0007669"/>
    <property type="project" value="UniProtKB-KW"/>
</dbReference>
<dbReference type="GO" id="GO:0022857">
    <property type="term" value="F:transmembrane transporter activity"/>
    <property type="evidence" value="ECO:0007669"/>
    <property type="project" value="InterPro"/>
</dbReference>
<dbReference type="PROSITE" id="PS50928">
    <property type="entry name" value="ABC_TM1"/>
    <property type="match status" value="1"/>
</dbReference>
<evidence type="ECO:0000256" key="6">
    <source>
        <dbReference type="ARBA" id="ARBA00022970"/>
    </source>
</evidence>
<keyword evidence="3" id="KW-0813">Transport</keyword>
<dbReference type="Pfam" id="PF00528">
    <property type="entry name" value="BPD_transp_1"/>
    <property type="match status" value="1"/>
</dbReference>
<dbReference type="InterPro" id="IPR035906">
    <property type="entry name" value="MetI-like_sf"/>
</dbReference>
<dbReference type="InterPro" id="IPR043429">
    <property type="entry name" value="ArtM/GltK/GlnP/TcyL/YhdX-like"/>
</dbReference>
<dbReference type="FunFam" id="1.10.3720.10:FF:000033">
    <property type="entry name" value="Polar amino acid ABC transporter permease"/>
    <property type="match status" value="1"/>
</dbReference>
<name>A0A0W8G9W3_9ZZZZ</name>
<comment type="caution">
    <text evidence="11">The sequence shown here is derived from an EMBL/GenBank/DDBJ whole genome shotgun (WGS) entry which is preliminary data.</text>
</comment>
<evidence type="ECO:0000256" key="4">
    <source>
        <dbReference type="ARBA" id="ARBA00022475"/>
    </source>
</evidence>
<accession>A0A0W8G9W3</accession>
<dbReference type="EMBL" id="LNQE01000023">
    <property type="protein sequence ID" value="KUG29913.1"/>
    <property type="molecule type" value="Genomic_DNA"/>
</dbReference>